<protein>
    <submittedName>
        <fullName evidence="1">Uncharacterized protein</fullName>
    </submittedName>
</protein>
<proteinExistence type="predicted"/>
<dbReference type="AlphaFoldDB" id="A0A9K3H2C4"/>
<gene>
    <name evidence="1" type="ORF">HanXRQr2_Chr16g0773201</name>
</gene>
<keyword evidence="2" id="KW-1185">Reference proteome</keyword>
<name>A0A9K3H2C4_HELAN</name>
<evidence type="ECO:0000313" key="1">
    <source>
        <dbReference type="EMBL" id="KAF5762129.1"/>
    </source>
</evidence>
<reference evidence="1" key="1">
    <citation type="journal article" date="2017" name="Nature">
        <title>The sunflower genome provides insights into oil metabolism, flowering and Asterid evolution.</title>
        <authorList>
            <person name="Badouin H."/>
            <person name="Gouzy J."/>
            <person name="Grassa C.J."/>
            <person name="Murat F."/>
            <person name="Staton S.E."/>
            <person name="Cottret L."/>
            <person name="Lelandais-Briere C."/>
            <person name="Owens G.L."/>
            <person name="Carrere S."/>
            <person name="Mayjonade B."/>
            <person name="Legrand L."/>
            <person name="Gill N."/>
            <person name="Kane N.C."/>
            <person name="Bowers J.E."/>
            <person name="Hubner S."/>
            <person name="Bellec A."/>
            <person name="Berard A."/>
            <person name="Berges H."/>
            <person name="Blanchet N."/>
            <person name="Boniface M.C."/>
            <person name="Brunel D."/>
            <person name="Catrice O."/>
            <person name="Chaidir N."/>
            <person name="Claudel C."/>
            <person name="Donnadieu C."/>
            <person name="Faraut T."/>
            <person name="Fievet G."/>
            <person name="Helmstetter N."/>
            <person name="King M."/>
            <person name="Knapp S.J."/>
            <person name="Lai Z."/>
            <person name="Le Paslier M.C."/>
            <person name="Lippi Y."/>
            <person name="Lorenzon L."/>
            <person name="Mandel J.R."/>
            <person name="Marage G."/>
            <person name="Marchand G."/>
            <person name="Marquand E."/>
            <person name="Bret-Mestries E."/>
            <person name="Morien E."/>
            <person name="Nambeesan S."/>
            <person name="Nguyen T."/>
            <person name="Pegot-Espagnet P."/>
            <person name="Pouilly N."/>
            <person name="Raftis F."/>
            <person name="Sallet E."/>
            <person name="Schiex T."/>
            <person name="Thomas J."/>
            <person name="Vandecasteele C."/>
            <person name="Vares D."/>
            <person name="Vear F."/>
            <person name="Vautrin S."/>
            <person name="Crespi M."/>
            <person name="Mangin B."/>
            <person name="Burke J.M."/>
            <person name="Salse J."/>
            <person name="Munos S."/>
            <person name="Vincourt P."/>
            <person name="Rieseberg L.H."/>
            <person name="Langlade N.B."/>
        </authorList>
    </citation>
    <scope>NUCLEOTIDE SEQUENCE</scope>
    <source>
        <tissue evidence="1">Leaves</tissue>
    </source>
</reference>
<comment type="caution">
    <text evidence="1">The sequence shown here is derived from an EMBL/GenBank/DDBJ whole genome shotgun (WGS) entry which is preliminary data.</text>
</comment>
<accession>A0A9K3H2C4</accession>
<organism evidence="1 2">
    <name type="scientific">Helianthus annuus</name>
    <name type="common">Common sunflower</name>
    <dbReference type="NCBI Taxonomy" id="4232"/>
    <lineage>
        <taxon>Eukaryota</taxon>
        <taxon>Viridiplantae</taxon>
        <taxon>Streptophyta</taxon>
        <taxon>Embryophyta</taxon>
        <taxon>Tracheophyta</taxon>
        <taxon>Spermatophyta</taxon>
        <taxon>Magnoliopsida</taxon>
        <taxon>eudicotyledons</taxon>
        <taxon>Gunneridae</taxon>
        <taxon>Pentapetalae</taxon>
        <taxon>asterids</taxon>
        <taxon>campanulids</taxon>
        <taxon>Asterales</taxon>
        <taxon>Asteraceae</taxon>
        <taxon>Asteroideae</taxon>
        <taxon>Heliantheae alliance</taxon>
        <taxon>Heliantheae</taxon>
        <taxon>Helianthus</taxon>
    </lineage>
</organism>
<reference evidence="1" key="2">
    <citation type="submission" date="2020-06" db="EMBL/GenBank/DDBJ databases">
        <title>Helianthus annuus Genome sequencing and assembly Release 2.</title>
        <authorList>
            <person name="Gouzy J."/>
            <person name="Langlade N."/>
            <person name="Munos S."/>
        </authorList>
    </citation>
    <scope>NUCLEOTIDE SEQUENCE</scope>
    <source>
        <tissue evidence="1">Leaves</tissue>
    </source>
</reference>
<evidence type="ECO:0000313" key="2">
    <source>
        <dbReference type="Proteomes" id="UP000215914"/>
    </source>
</evidence>
<dbReference type="Proteomes" id="UP000215914">
    <property type="component" value="Unassembled WGS sequence"/>
</dbReference>
<sequence>MPRQVCRHFFDKTLVLSASWRGIRVRISSIMFWGRVLMKSDFSFRVLVGG</sequence>
<dbReference type="EMBL" id="MNCJ02000331">
    <property type="protein sequence ID" value="KAF5762129.1"/>
    <property type="molecule type" value="Genomic_DNA"/>
</dbReference>
<dbReference type="Gramene" id="mRNA:HanXRQr2_Chr16g0773201">
    <property type="protein sequence ID" value="CDS:HanXRQr2_Chr16g0773201.1"/>
    <property type="gene ID" value="HanXRQr2_Chr16g0773201"/>
</dbReference>